<sequence>MVHGWMMRRNGSIAVWAVLALVVPAPVGAVSAARIDQQIPVVKSFDSQGSGDAQYELWCETHDWFDTERER</sequence>
<name>A0A0X3BHJ3_9EURY</name>
<organism evidence="1 2">
    <name type="scientific">Methanoculleus bourgensis</name>
    <dbReference type="NCBI Taxonomy" id="83986"/>
    <lineage>
        <taxon>Archaea</taxon>
        <taxon>Methanobacteriati</taxon>
        <taxon>Methanobacteriota</taxon>
        <taxon>Stenosarchaea group</taxon>
        <taxon>Methanomicrobia</taxon>
        <taxon>Methanomicrobiales</taxon>
        <taxon>Methanomicrobiaceae</taxon>
        <taxon>Methanoculleus</taxon>
    </lineage>
</organism>
<protein>
    <submittedName>
        <fullName evidence="1">Uncharacterized protein</fullName>
    </submittedName>
</protein>
<evidence type="ECO:0000313" key="1">
    <source>
        <dbReference type="EMBL" id="CVK31260.1"/>
    </source>
</evidence>
<gene>
    <name evidence="1" type="ORF">MMAB1_0043</name>
</gene>
<dbReference type="AlphaFoldDB" id="A0A0X3BHJ3"/>
<dbReference type="Proteomes" id="UP000069850">
    <property type="component" value="Chromosome 1"/>
</dbReference>
<evidence type="ECO:0000313" key="2">
    <source>
        <dbReference type="Proteomes" id="UP000069850"/>
    </source>
</evidence>
<dbReference type="EMBL" id="LT158599">
    <property type="protein sequence ID" value="CVK31260.1"/>
    <property type="molecule type" value="Genomic_DNA"/>
</dbReference>
<proteinExistence type="predicted"/>
<accession>A0A0X3BHJ3</accession>
<dbReference type="KEGG" id="mema:MMAB1_0043"/>
<reference evidence="1 2" key="1">
    <citation type="submission" date="2016-01" db="EMBL/GenBank/DDBJ databases">
        <authorList>
            <person name="Manzoor S."/>
        </authorList>
    </citation>
    <scope>NUCLEOTIDE SEQUENCE [LARGE SCALE GENOMIC DNA]</scope>
    <source>
        <strain evidence="1">Methanoculleus sp MAB1</strain>
    </source>
</reference>